<evidence type="ECO:0000313" key="1">
    <source>
        <dbReference type="EMBL" id="KIM38373.1"/>
    </source>
</evidence>
<reference evidence="1 2" key="1">
    <citation type="submission" date="2014-04" db="EMBL/GenBank/DDBJ databases">
        <authorList>
            <consortium name="DOE Joint Genome Institute"/>
            <person name="Kuo A."/>
            <person name="Gay G."/>
            <person name="Dore J."/>
            <person name="Kohler A."/>
            <person name="Nagy L.G."/>
            <person name="Floudas D."/>
            <person name="Copeland A."/>
            <person name="Barry K.W."/>
            <person name="Cichocki N."/>
            <person name="Veneault-Fourrey C."/>
            <person name="LaButti K."/>
            <person name="Lindquist E.A."/>
            <person name="Lipzen A."/>
            <person name="Lundell T."/>
            <person name="Morin E."/>
            <person name="Murat C."/>
            <person name="Sun H."/>
            <person name="Tunlid A."/>
            <person name="Henrissat B."/>
            <person name="Grigoriev I.V."/>
            <person name="Hibbett D.S."/>
            <person name="Martin F."/>
            <person name="Nordberg H.P."/>
            <person name="Cantor M.N."/>
            <person name="Hua S.X."/>
        </authorList>
    </citation>
    <scope>NUCLEOTIDE SEQUENCE [LARGE SCALE GENOMIC DNA]</scope>
    <source>
        <strain evidence="2">h7</strain>
    </source>
</reference>
<dbReference type="EMBL" id="KN831791">
    <property type="protein sequence ID" value="KIM38373.1"/>
    <property type="molecule type" value="Genomic_DNA"/>
</dbReference>
<reference evidence="2" key="2">
    <citation type="submission" date="2015-01" db="EMBL/GenBank/DDBJ databases">
        <title>Evolutionary Origins and Diversification of the Mycorrhizal Mutualists.</title>
        <authorList>
            <consortium name="DOE Joint Genome Institute"/>
            <consortium name="Mycorrhizal Genomics Consortium"/>
            <person name="Kohler A."/>
            <person name="Kuo A."/>
            <person name="Nagy L.G."/>
            <person name="Floudas D."/>
            <person name="Copeland A."/>
            <person name="Barry K.W."/>
            <person name="Cichocki N."/>
            <person name="Veneault-Fourrey C."/>
            <person name="LaButti K."/>
            <person name="Lindquist E.A."/>
            <person name="Lipzen A."/>
            <person name="Lundell T."/>
            <person name="Morin E."/>
            <person name="Murat C."/>
            <person name="Riley R."/>
            <person name="Ohm R."/>
            <person name="Sun H."/>
            <person name="Tunlid A."/>
            <person name="Henrissat B."/>
            <person name="Grigoriev I.V."/>
            <person name="Hibbett D.S."/>
            <person name="Martin F."/>
        </authorList>
    </citation>
    <scope>NUCLEOTIDE SEQUENCE [LARGE SCALE GENOMIC DNA]</scope>
    <source>
        <strain evidence="2">h7</strain>
    </source>
</reference>
<organism evidence="1 2">
    <name type="scientific">Hebeloma cylindrosporum</name>
    <dbReference type="NCBI Taxonomy" id="76867"/>
    <lineage>
        <taxon>Eukaryota</taxon>
        <taxon>Fungi</taxon>
        <taxon>Dikarya</taxon>
        <taxon>Basidiomycota</taxon>
        <taxon>Agaricomycotina</taxon>
        <taxon>Agaricomycetes</taxon>
        <taxon>Agaricomycetidae</taxon>
        <taxon>Agaricales</taxon>
        <taxon>Agaricineae</taxon>
        <taxon>Hymenogastraceae</taxon>
        <taxon>Hebeloma</taxon>
    </lineage>
</organism>
<dbReference type="AlphaFoldDB" id="A0A0C2XKT2"/>
<sequence length="99" mass="11605">MWFYISAYRSPKRSPSTPLVRHLTLLPFLPNTRLDTSNPCQPGRYGVLLVVKEDETKPVVWSESTMSYSFLQIYTAQRQVSTLTSRRESWNGDELFKFR</sequence>
<name>A0A0C2XKT2_HEBCY</name>
<evidence type="ECO:0000313" key="2">
    <source>
        <dbReference type="Proteomes" id="UP000053424"/>
    </source>
</evidence>
<proteinExistence type="predicted"/>
<dbReference type="Proteomes" id="UP000053424">
    <property type="component" value="Unassembled WGS sequence"/>
</dbReference>
<gene>
    <name evidence="1" type="ORF">M413DRAFT_245276</name>
</gene>
<dbReference type="HOGENOM" id="CLU_2320677_0_0_1"/>
<keyword evidence="2" id="KW-1185">Reference proteome</keyword>
<accession>A0A0C2XKT2</accession>
<protein>
    <submittedName>
        <fullName evidence="1">Uncharacterized protein</fullName>
    </submittedName>
</protein>